<dbReference type="STRING" id="883081.HMPREF9698_00731"/>
<dbReference type="Proteomes" id="UP000009875">
    <property type="component" value="Unassembled WGS sequence"/>
</dbReference>
<keyword evidence="2" id="KW-1185">Reference proteome</keyword>
<reference evidence="1 2" key="1">
    <citation type="submission" date="2012-09" db="EMBL/GenBank/DDBJ databases">
        <title>The Genome Sequence of Alloiococcus otitis ATCC 51267.</title>
        <authorList>
            <consortium name="The Broad Institute Genome Sequencing Platform"/>
            <person name="Earl A."/>
            <person name="Ward D."/>
            <person name="Feldgarden M."/>
            <person name="Gevers D."/>
            <person name="Huys G."/>
            <person name="Walker B."/>
            <person name="Young S.K."/>
            <person name="Zeng Q."/>
            <person name="Gargeya S."/>
            <person name="Fitzgerald M."/>
            <person name="Haas B."/>
            <person name="Abouelleil A."/>
            <person name="Alvarado L."/>
            <person name="Arachchi H.M."/>
            <person name="Berlin A.M."/>
            <person name="Chapman S.B."/>
            <person name="Goldberg J."/>
            <person name="Griggs A."/>
            <person name="Gujja S."/>
            <person name="Hansen M."/>
            <person name="Howarth C."/>
            <person name="Imamovic A."/>
            <person name="Larimer J."/>
            <person name="McCowen C."/>
            <person name="Montmayeur A."/>
            <person name="Murphy C."/>
            <person name="Neiman D."/>
            <person name="Pearson M."/>
            <person name="Priest M."/>
            <person name="Roberts A."/>
            <person name="Saif S."/>
            <person name="Shea T."/>
            <person name="Sisk P."/>
            <person name="Sykes S."/>
            <person name="Wortman J."/>
            <person name="Nusbaum C."/>
            <person name="Birren B."/>
        </authorList>
    </citation>
    <scope>NUCLEOTIDE SEQUENCE [LARGE SCALE GENOMIC DNA]</scope>
    <source>
        <strain evidence="1 2">ATCC 51267</strain>
    </source>
</reference>
<protein>
    <submittedName>
        <fullName evidence="1">Uncharacterized protein</fullName>
    </submittedName>
</protein>
<proteinExistence type="predicted"/>
<gene>
    <name evidence="1" type="ORF">HMPREF9698_00731</name>
</gene>
<dbReference type="OrthoDB" id="2164025at2"/>
<organism evidence="1 2">
    <name type="scientific">Alloiococcus otitis ATCC 51267</name>
    <dbReference type="NCBI Taxonomy" id="883081"/>
    <lineage>
        <taxon>Bacteria</taxon>
        <taxon>Bacillati</taxon>
        <taxon>Bacillota</taxon>
        <taxon>Bacilli</taxon>
        <taxon>Lactobacillales</taxon>
        <taxon>Carnobacteriaceae</taxon>
        <taxon>Alloiococcus</taxon>
    </lineage>
</organism>
<dbReference type="EMBL" id="AGXA01000016">
    <property type="protein sequence ID" value="EKU93783.1"/>
    <property type="molecule type" value="Genomic_DNA"/>
</dbReference>
<dbReference type="RefSeq" id="WP_003777466.1">
    <property type="nucleotide sequence ID" value="NZ_JH992958.1"/>
</dbReference>
<dbReference type="HOGENOM" id="CLU_2165636_0_0_9"/>
<dbReference type="AlphaFoldDB" id="K9EAR4"/>
<accession>K9EAR4</accession>
<sequence length="110" mass="12153">MSGRIKKLVLTLLAIGLILALFLLAWTYFSSSGPEVAGGEDLEEAEDLYQSTTLYEQDPITVKGFAQLQVDQSYTYDPELGEIETVHVADGQEVKKATACLPTERQTRNL</sequence>
<evidence type="ECO:0000313" key="2">
    <source>
        <dbReference type="Proteomes" id="UP000009875"/>
    </source>
</evidence>
<evidence type="ECO:0000313" key="1">
    <source>
        <dbReference type="EMBL" id="EKU93783.1"/>
    </source>
</evidence>
<comment type="caution">
    <text evidence="1">The sequence shown here is derived from an EMBL/GenBank/DDBJ whole genome shotgun (WGS) entry which is preliminary data.</text>
</comment>
<name>K9EAR4_9LACT</name>